<dbReference type="AlphaFoldDB" id="A0A6H5I7D1"/>
<dbReference type="EMBL" id="CADCXV010000678">
    <property type="protein sequence ID" value="CAB0032472.1"/>
    <property type="molecule type" value="Genomic_DNA"/>
</dbReference>
<organism evidence="2 3">
    <name type="scientific">Trichogramma brassicae</name>
    <dbReference type="NCBI Taxonomy" id="86971"/>
    <lineage>
        <taxon>Eukaryota</taxon>
        <taxon>Metazoa</taxon>
        <taxon>Ecdysozoa</taxon>
        <taxon>Arthropoda</taxon>
        <taxon>Hexapoda</taxon>
        <taxon>Insecta</taxon>
        <taxon>Pterygota</taxon>
        <taxon>Neoptera</taxon>
        <taxon>Endopterygota</taxon>
        <taxon>Hymenoptera</taxon>
        <taxon>Apocrita</taxon>
        <taxon>Proctotrupomorpha</taxon>
        <taxon>Chalcidoidea</taxon>
        <taxon>Trichogrammatidae</taxon>
        <taxon>Trichogramma</taxon>
    </lineage>
</organism>
<proteinExistence type="predicted"/>
<evidence type="ECO:0000313" key="3">
    <source>
        <dbReference type="Proteomes" id="UP000479190"/>
    </source>
</evidence>
<sequence>MASTGQAALMSGSIEGTPAPRQPPHEFVQCLQYSDLSETDFVSDLSEFWSRYPAPKSKPALAQPGLCKPVHKCINSRHRSPDVGIRPHPVVAREPSTPGRGLDCSREAELIQRPGAEDLGLVLRLFARLLVEATAGSRACDCV</sequence>
<gene>
    <name evidence="2" type="ORF">TBRA_LOCUS4410</name>
</gene>
<feature type="region of interest" description="Disordered" evidence="1">
    <location>
        <begin position="1"/>
        <end position="25"/>
    </location>
</feature>
<dbReference type="Proteomes" id="UP000479190">
    <property type="component" value="Unassembled WGS sequence"/>
</dbReference>
<name>A0A6H5I7D1_9HYME</name>
<keyword evidence="3" id="KW-1185">Reference proteome</keyword>
<evidence type="ECO:0000256" key="1">
    <source>
        <dbReference type="SAM" id="MobiDB-lite"/>
    </source>
</evidence>
<feature type="region of interest" description="Disordered" evidence="1">
    <location>
        <begin position="78"/>
        <end position="103"/>
    </location>
</feature>
<reference evidence="2 3" key="1">
    <citation type="submission" date="2020-02" db="EMBL/GenBank/DDBJ databases">
        <authorList>
            <person name="Ferguson B K."/>
        </authorList>
    </citation>
    <scope>NUCLEOTIDE SEQUENCE [LARGE SCALE GENOMIC DNA]</scope>
</reference>
<protein>
    <submittedName>
        <fullName evidence="2">Uncharacterized protein</fullName>
    </submittedName>
</protein>
<evidence type="ECO:0000313" key="2">
    <source>
        <dbReference type="EMBL" id="CAB0032472.1"/>
    </source>
</evidence>
<accession>A0A6H5I7D1</accession>